<feature type="domain" description="Lipid-binding serum glycoprotein N-terminal" evidence="4">
    <location>
        <begin position="165"/>
        <end position="390"/>
    </location>
</feature>
<sequence length="569" mass="62483">MGTGSPHRRPPRRRRKCACLWVVAAVVGLGLLCLILGLTVFKPKHPVTAVNSFSLADLASSVDILKRHVYLNFTLHAQVTVENPNWVGLKYTNTTAVLRYRGNDAGEAPIPAGEIGARDTRTLNISLALMADRLFADSDFYSNAIAGRLHFQTFCHEEGYIAAEVSNKGLEFLKDLLIEKAESSLVPLELPKIEKYVKIPFVGRVQMVLSNITIERVHVTSSTLKTGDSGIVIDVSGATANLSMNWEYSYSTWLLPITVSDKGSATVEVEGLEVGVTLSLKTLQGSLKLSLLECGCYVNDIYIKLDGGASWLYQGLVDAFESKISSAVEDAVSKKINESIVGLDSMLQSLPKEVPVTNIATLNVTFVDDPELSKSSLDLEVNGLFSAKDAVVLSSHYHRSIRDSLSCKEADKMVKISLHEDVLKSASSVYFNASKMQRIVDKLPDQSLLNTAGWRFIIPKLYKMYPNHDMNLNVSVSSPPTIEVEHQQIKATILLDVVIDVLDVEEVIPVLSFSMVIGTSMSAEISRNALTGSVKLNDFALSLNWSKVGDLHMRLIRVSVPIFKFFGFA</sequence>
<reference evidence="5" key="1">
    <citation type="submission" date="2020-06" db="EMBL/GenBank/DDBJ databases">
        <authorList>
            <person name="Li T."/>
            <person name="Hu X."/>
            <person name="Zhang T."/>
            <person name="Song X."/>
            <person name="Zhang H."/>
            <person name="Dai N."/>
            <person name="Sheng W."/>
            <person name="Hou X."/>
            <person name="Wei L."/>
        </authorList>
    </citation>
    <scope>NUCLEOTIDE SEQUENCE</scope>
    <source>
        <strain evidence="5">G01</strain>
        <tissue evidence="5">Leaf</tissue>
    </source>
</reference>
<accession>A0AAW2PER5</accession>
<keyword evidence="1" id="KW-0325">Glycoprotein</keyword>
<evidence type="ECO:0000256" key="3">
    <source>
        <dbReference type="SAM" id="Phobius"/>
    </source>
</evidence>
<dbReference type="CDD" id="cd00025">
    <property type="entry name" value="BPI1"/>
    <property type="match status" value="1"/>
</dbReference>
<dbReference type="Pfam" id="PF02886">
    <property type="entry name" value="LBP_BPI_CETP_C"/>
    <property type="match status" value="1"/>
</dbReference>
<evidence type="ECO:0000259" key="4">
    <source>
        <dbReference type="SMART" id="SM00328"/>
    </source>
</evidence>
<dbReference type="Gene3D" id="2.60.40.1820">
    <property type="match status" value="1"/>
</dbReference>
<dbReference type="InterPro" id="IPR017942">
    <property type="entry name" value="Lipid-bd_serum_glycop_N"/>
</dbReference>
<gene>
    <name evidence="5" type="ORF">Sangu_0950100</name>
</gene>
<dbReference type="Pfam" id="PF01273">
    <property type="entry name" value="LBP_BPI_CETP"/>
    <property type="match status" value="1"/>
</dbReference>
<dbReference type="Gene3D" id="3.15.20.10">
    <property type="entry name" value="Bactericidal permeability-increasing protein, domain 2"/>
    <property type="match status" value="1"/>
</dbReference>
<dbReference type="EMBL" id="JACGWK010000005">
    <property type="protein sequence ID" value="KAL0353688.1"/>
    <property type="molecule type" value="Genomic_DNA"/>
</dbReference>
<dbReference type="PANTHER" id="PTHR46801:SF2">
    <property type="entry name" value="LIPOPOLYSACCHARIDE-BINDING PROTEIN"/>
    <property type="match status" value="1"/>
</dbReference>
<keyword evidence="3" id="KW-1133">Transmembrane helix</keyword>
<dbReference type="InterPro" id="IPR017943">
    <property type="entry name" value="Bactericidal_perm-incr_a/b_dom"/>
</dbReference>
<reference evidence="5" key="2">
    <citation type="journal article" date="2024" name="Plant">
        <title>Genomic evolution and insights into agronomic trait innovations of Sesamum species.</title>
        <authorList>
            <person name="Miao H."/>
            <person name="Wang L."/>
            <person name="Qu L."/>
            <person name="Liu H."/>
            <person name="Sun Y."/>
            <person name="Le M."/>
            <person name="Wang Q."/>
            <person name="Wei S."/>
            <person name="Zheng Y."/>
            <person name="Lin W."/>
            <person name="Duan Y."/>
            <person name="Cao H."/>
            <person name="Xiong S."/>
            <person name="Wang X."/>
            <person name="Wei L."/>
            <person name="Li C."/>
            <person name="Ma Q."/>
            <person name="Ju M."/>
            <person name="Zhao R."/>
            <person name="Li G."/>
            <person name="Mu C."/>
            <person name="Tian Q."/>
            <person name="Mei H."/>
            <person name="Zhang T."/>
            <person name="Gao T."/>
            <person name="Zhang H."/>
        </authorList>
    </citation>
    <scope>NUCLEOTIDE SEQUENCE</scope>
    <source>
        <strain evidence="5">G01</strain>
    </source>
</reference>
<dbReference type="Gene3D" id="3.15.10.10">
    <property type="entry name" value="Bactericidal permeability-increasing protein, domain 1"/>
    <property type="match status" value="1"/>
</dbReference>
<evidence type="ECO:0000256" key="2">
    <source>
        <dbReference type="ARBA" id="ARBA00060933"/>
    </source>
</evidence>
<dbReference type="GO" id="GO:0008289">
    <property type="term" value="F:lipid binding"/>
    <property type="evidence" value="ECO:0007669"/>
    <property type="project" value="InterPro"/>
</dbReference>
<dbReference type="FunFam" id="3.15.10.10:FF:000001">
    <property type="entry name" value="phospholipid transfer protein-like"/>
    <property type="match status" value="1"/>
</dbReference>
<name>A0AAW2PER5_9LAMI</name>
<keyword evidence="3" id="KW-0472">Membrane</keyword>
<comment type="caution">
    <text evidence="5">The sequence shown here is derived from an EMBL/GenBank/DDBJ whole genome shotgun (WGS) entry which is preliminary data.</text>
</comment>
<proteinExistence type="inferred from homology"/>
<dbReference type="SUPFAM" id="SSF55394">
    <property type="entry name" value="Bactericidal permeability-increasing protein, BPI"/>
    <property type="match status" value="2"/>
</dbReference>
<dbReference type="PANTHER" id="PTHR46801">
    <property type="entry name" value="OS06G0309200 PROTEIN"/>
    <property type="match status" value="1"/>
</dbReference>
<dbReference type="SMART" id="SM00328">
    <property type="entry name" value="BPI1"/>
    <property type="match status" value="1"/>
</dbReference>
<dbReference type="Pfam" id="PF03168">
    <property type="entry name" value="LEA_2"/>
    <property type="match status" value="1"/>
</dbReference>
<protein>
    <submittedName>
        <fullName evidence="5">BPI/LBP family protein</fullName>
    </submittedName>
</protein>
<dbReference type="InterPro" id="IPR045897">
    <property type="entry name" value="BPI/LBP_pln"/>
</dbReference>
<comment type="similarity">
    <text evidence="2">Belongs to the BPI/LBP/Plunc superfamily. BPI/LBP (TC 1.C.40) family.</text>
</comment>
<keyword evidence="3" id="KW-0812">Transmembrane</keyword>
<evidence type="ECO:0000313" key="5">
    <source>
        <dbReference type="EMBL" id="KAL0353688.1"/>
    </source>
</evidence>
<feature type="transmembrane region" description="Helical" evidence="3">
    <location>
        <begin position="20"/>
        <end position="41"/>
    </location>
</feature>
<organism evidence="5">
    <name type="scientific">Sesamum angustifolium</name>
    <dbReference type="NCBI Taxonomy" id="2727405"/>
    <lineage>
        <taxon>Eukaryota</taxon>
        <taxon>Viridiplantae</taxon>
        <taxon>Streptophyta</taxon>
        <taxon>Embryophyta</taxon>
        <taxon>Tracheophyta</taxon>
        <taxon>Spermatophyta</taxon>
        <taxon>Magnoliopsida</taxon>
        <taxon>eudicotyledons</taxon>
        <taxon>Gunneridae</taxon>
        <taxon>Pentapetalae</taxon>
        <taxon>asterids</taxon>
        <taxon>lamiids</taxon>
        <taxon>Lamiales</taxon>
        <taxon>Pedaliaceae</taxon>
        <taxon>Sesamum</taxon>
    </lineage>
</organism>
<evidence type="ECO:0000256" key="1">
    <source>
        <dbReference type="ARBA" id="ARBA00023180"/>
    </source>
</evidence>
<dbReference type="InterPro" id="IPR001124">
    <property type="entry name" value="Lipid-bd_serum_glycop_C"/>
</dbReference>
<dbReference type="AlphaFoldDB" id="A0AAW2PER5"/>
<dbReference type="InterPro" id="IPR004864">
    <property type="entry name" value="LEA_2"/>
</dbReference>